<dbReference type="CDD" id="cd00120">
    <property type="entry name" value="MADS"/>
    <property type="match status" value="1"/>
</dbReference>
<name>A0AAD8WJV1_LOLMU</name>
<dbReference type="GO" id="GO:0046983">
    <property type="term" value="F:protein dimerization activity"/>
    <property type="evidence" value="ECO:0007669"/>
    <property type="project" value="InterPro"/>
</dbReference>
<dbReference type="GO" id="GO:0003677">
    <property type="term" value="F:DNA binding"/>
    <property type="evidence" value="ECO:0007669"/>
    <property type="project" value="UniProtKB-KW"/>
</dbReference>
<proteinExistence type="predicted"/>
<reference evidence="7" key="1">
    <citation type="submission" date="2023-07" db="EMBL/GenBank/DDBJ databases">
        <title>A chromosome-level genome assembly of Lolium multiflorum.</title>
        <authorList>
            <person name="Chen Y."/>
            <person name="Copetti D."/>
            <person name="Kolliker R."/>
            <person name="Studer B."/>
        </authorList>
    </citation>
    <scope>NUCLEOTIDE SEQUENCE</scope>
    <source>
        <strain evidence="7">02402/16</strain>
        <tissue evidence="7">Leaf</tissue>
    </source>
</reference>
<dbReference type="InterPro" id="IPR050142">
    <property type="entry name" value="MADS-box/MEF2_TF"/>
</dbReference>
<dbReference type="PANTHER" id="PTHR48019">
    <property type="entry name" value="SERUM RESPONSE FACTOR HOMOLOG"/>
    <property type="match status" value="1"/>
</dbReference>
<evidence type="ECO:0000256" key="5">
    <source>
        <dbReference type="ARBA" id="ARBA00023242"/>
    </source>
</evidence>
<dbReference type="Proteomes" id="UP001231189">
    <property type="component" value="Unassembled WGS sequence"/>
</dbReference>
<keyword evidence="8" id="KW-1185">Reference proteome</keyword>
<dbReference type="GO" id="GO:0005634">
    <property type="term" value="C:nucleus"/>
    <property type="evidence" value="ECO:0007669"/>
    <property type="project" value="UniProtKB-SubCell"/>
</dbReference>
<comment type="subcellular location">
    <subcellularLocation>
        <location evidence="1">Nucleus</location>
    </subcellularLocation>
</comment>
<dbReference type="Gene3D" id="3.40.1810.10">
    <property type="entry name" value="Transcription factor, MADS-box"/>
    <property type="match status" value="1"/>
</dbReference>
<feature type="domain" description="MADS-box" evidence="6">
    <location>
        <begin position="1"/>
        <end position="46"/>
    </location>
</feature>
<dbReference type="SMART" id="SM00432">
    <property type="entry name" value="MADS"/>
    <property type="match status" value="1"/>
</dbReference>
<dbReference type="EMBL" id="JAUUTY010000003">
    <property type="protein sequence ID" value="KAK1665302.1"/>
    <property type="molecule type" value="Genomic_DNA"/>
</dbReference>
<dbReference type="SUPFAM" id="SSF55455">
    <property type="entry name" value="SRF-like"/>
    <property type="match status" value="1"/>
</dbReference>
<dbReference type="PRINTS" id="PR00404">
    <property type="entry name" value="MADSDOMAIN"/>
</dbReference>
<evidence type="ECO:0000313" key="8">
    <source>
        <dbReference type="Proteomes" id="UP001231189"/>
    </source>
</evidence>
<sequence length="351" mass="38446">MPRRKVEMRFIQNARARAATYAKRSKGLQKKASELATFCDVPVALVCAPAATGGAGAPRFVWESEEGVLERYRAASIPPEKRAQHTHRSYLEAELGKETAKLARARPGALPDWDAALNDMTVDEAREVLETIDTALRAGADKMAALGLPADGRLELEQFAAPADDASDDYAFEPGHLALDMGYDGFQPQTMSCHGGSNDQGSLLEQFLMQPERGLECVGGGGSYYAGAVDDTQAPGGYGDNADYRWLDLTMCNAADESSVPVGYYPNFADGSLAHEQYSAQDFAGGDYVDTLPLEYPMGMDENFAYYPDKDNNYMAHWQADEFQRSQTGTGQYQWSDPGTHSCDQAFHYLY</sequence>
<evidence type="ECO:0000313" key="7">
    <source>
        <dbReference type="EMBL" id="KAK1665302.1"/>
    </source>
</evidence>
<gene>
    <name evidence="7" type="ORF">QYE76_053461</name>
</gene>
<keyword evidence="5" id="KW-0539">Nucleus</keyword>
<evidence type="ECO:0000256" key="4">
    <source>
        <dbReference type="ARBA" id="ARBA00023163"/>
    </source>
</evidence>
<dbReference type="AlphaFoldDB" id="A0AAD8WJV1"/>
<evidence type="ECO:0000256" key="2">
    <source>
        <dbReference type="ARBA" id="ARBA00023015"/>
    </source>
</evidence>
<evidence type="ECO:0000256" key="1">
    <source>
        <dbReference type="ARBA" id="ARBA00004123"/>
    </source>
</evidence>
<protein>
    <recommendedName>
        <fullName evidence="6">MADS-box domain-containing protein</fullName>
    </recommendedName>
</protein>
<keyword evidence="4" id="KW-0804">Transcription</keyword>
<accession>A0AAD8WJV1</accession>
<keyword evidence="2" id="KW-0805">Transcription regulation</keyword>
<evidence type="ECO:0000256" key="3">
    <source>
        <dbReference type="ARBA" id="ARBA00023125"/>
    </source>
</evidence>
<dbReference type="Pfam" id="PF00319">
    <property type="entry name" value="SRF-TF"/>
    <property type="match status" value="1"/>
</dbReference>
<keyword evidence="3" id="KW-0238">DNA-binding</keyword>
<evidence type="ECO:0000259" key="6">
    <source>
        <dbReference type="PROSITE" id="PS50066"/>
    </source>
</evidence>
<comment type="caution">
    <text evidence="7">The sequence shown here is derived from an EMBL/GenBank/DDBJ whole genome shotgun (WGS) entry which is preliminary data.</text>
</comment>
<dbReference type="PROSITE" id="PS50066">
    <property type="entry name" value="MADS_BOX_2"/>
    <property type="match status" value="1"/>
</dbReference>
<dbReference type="InterPro" id="IPR036879">
    <property type="entry name" value="TF_MADSbox_sf"/>
</dbReference>
<dbReference type="InterPro" id="IPR002100">
    <property type="entry name" value="TF_MADSbox"/>
</dbReference>
<organism evidence="7 8">
    <name type="scientific">Lolium multiflorum</name>
    <name type="common">Italian ryegrass</name>
    <name type="synonym">Lolium perenne subsp. multiflorum</name>
    <dbReference type="NCBI Taxonomy" id="4521"/>
    <lineage>
        <taxon>Eukaryota</taxon>
        <taxon>Viridiplantae</taxon>
        <taxon>Streptophyta</taxon>
        <taxon>Embryophyta</taxon>
        <taxon>Tracheophyta</taxon>
        <taxon>Spermatophyta</taxon>
        <taxon>Magnoliopsida</taxon>
        <taxon>Liliopsida</taxon>
        <taxon>Poales</taxon>
        <taxon>Poaceae</taxon>
        <taxon>BOP clade</taxon>
        <taxon>Pooideae</taxon>
        <taxon>Poodae</taxon>
        <taxon>Poeae</taxon>
        <taxon>Poeae Chloroplast Group 2 (Poeae type)</taxon>
        <taxon>Loliodinae</taxon>
        <taxon>Loliinae</taxon>
        <taxon>Lolium</taxon>
    </lineage>
</organism>